<name>H6N733_MYCHN</name>
<reference evidence="1 2" key="1">
    <citation type="journal article" date="2012" name="J. Bacteriol.">
        <title>Complete genome sequence of Mycoplasma haemocanis strain Illinois.</title>
        <authorList>
            <person name="do Nascimento N.C."/>
            <person name="Guimaraes A.M."/>
            <person name="Santos A.P."/>
            <person name="Sanmiguel P.J."/>
            <person name="Messick J.B."/>
        </authorList>
    </citation>
    <scope>NUCLEOTIDE SEQUENCE [LARGE SCALE GENOMIC DNA]</scope>
    <source>
        <strain evidence="1 2">Illinois</strain>
    </source>
</reference>
<dbReference type="OrthoDB" id="9835578at2"/>
<proteinExistence type="predicted"/>
<protein>
    <submittedName>
        <fullName evidence="1">Uncharacterized protein</fullName>
    </submittedName>
</protein>
<sequence>MSSLVFTKLAFVSSAGVVGTVGVMYVGSKVADFSSVSDDVDSIIETVSDKYKNRLIKSNSNDQKWKSRLEKLRKSLKQDLDPELEKIKSDNSKKESDLKQWCDSAAIQPWEKDSRIVKGIEDFCTLTIKDQVGKGKLISKTGTEEWKLANGKLRDFKEDKLSNEMKKLQDEIKKNESSDVLEKWCFNNMEDPFIDAKDVKYLDVSTFCVKVSQKSQGKTGPDSTT</sequence>
<dbReference type="STRING" id="1111676.MHC_02965"/>
<evidence type="ECO:0000313" key="2">
    <source>
        <dbReference type="Proteomes" id="UP000009135"/>
    </source>
</evidence>
<evidence type="ECO:0000313" key="1">
    <source>
        <dbReference type="EMBL" id="AEW45455.1"/>
    </source>
</evidence>
<keyword evidence="2" id="KW-1185">Reference proteome</keyword>
<dbReference type="Proteomes" id="UP000009135">
    <property type="component" value="Chromosome"/>
</dbReference>
<dbReference type="AlphaFoldDB" id="H6N733"/>
<accession>H6N733</accession>
<dbReference type="KEGG" id="mhe:MHC_02965"/>
<dbReference type="HOGENOM" id="CLU_087258_0_0_14"/>
<organism evidence="1 2">
    <name type="scientific">Mycoplasma haemocanis (strain Illinois)</name>
    <dbReference type="NCBI Taxonomy" id="1111676"/>
    <lineage>
        <taxon>Bacteria</taxon>
        <taxon>Bacillati</taxon>
        <taxon>Mycoplasmatota</taxon>
        <taxon>Mollicutes</taxon>
        <taxon>Mycoplasmataceae</taxon>
        <taxon>Mycoplasma</taxon>
    </lineage>
</organism>
<gene>
    <name evidence="1" type="ordered locus">MHC_02965</name>
</gene>
<dbReference type="EMBL" id="CP003199">
    <property type="protein sequence ID" value="AEW45455.1"/>
    <property type="molecule type" value="Genomic_DNA"/>
</dbReference>